<dbReference type="RefSeq" id="WP_345084126.1">
    <property type="nucleotide sequence ID" value="NZ_BAABFA010000019.1"/>
</dbReference>
<name>A0ABP8NKX1_9BACT</name>
<comment type="caution">
    <text evidence="3">The sequence shown here is derived from an EMBL/GenBank/DDBJ whole genome shotgun (WGS) entry which is preliminary data.</text>
</comment>
<gene>
    <name evidence="3" type="ORF">GCM10023093_26970</name>
</gene>
<feature type="transmembrane region" description="Helical" evidence="1">
    <location>
        <begin position="12"/>
        <end position="34"/>
    </location>
</feature>
<dbReference type="PROSITE" id="PS51257">
    <property type="entry name" value="PROKAR_LIPOPROTEIN"/>
    <property type="match status" value="1"/>
</dbReference>
<proteinExistence type="predicted"/>
<dbReference type="Pfam" id="PF13239">
    <property type="entry name" value="2TM"/>
    <property type="match status" value="1"/>
</dbReference>
<dbReference type="Proteomes" id="UP001500067">
    <property type="component" value="Unassembled WGS sequence"/>
</dbReference>
<protein>
    <recommendedName>
        <fullName evidence="2">2TM domain-containing protein</fullName>
    </recommendedName>
</protein>
<reference evidence="4" key="1">
    <citation type="journal article" date="2019" name="Int. J. Syst. Evol. Microbiol.">
        <title>The Global Catalogue of Microorganisms (GCM) 10K type strain sequencing project: providing services to taxonomists for standard genome sequencing and annotation.</title>
        <authorList>
            <consortium name="The Broad Institute Genomics Platform"/>
            <consortium name="The Broad Institute Genome Sequencing Center for Infectious Disease"/>
            <person name="Wu L."/>
            <person name="Ma J."/>
        </authorList>
    </citation>
    <scope>NUCLEOTIDE SEQUENCE [LARGE SCALE GENOMIC DNA]</scope>
    <source>
        <strain evidence="4">JCM 32105</strain>
    </source>
</reference>
<evidence type="ECO:0000256" key="1">
    <source>
        <dbReference type="SAM" id="Phobius"/>
    </source>
</evidence>
<evidence type="ECO:0000313" key="4">
    <source>
        <dbReference type="Proteomes" id="UP001500067"/>
    </source>
</evidence>
<dbReference type="EMBL" id="BAABFA010000019">
    <property type="protein sequence ID" value="GAA4468751.1"/>
    <property type="molecule type" value="Genomic_DNA"/>
</dbReference>
<evidence type="ECO:0000313" key="3">
    <source>
        <dbReference type="EMBL" id="GAA4468751.1"/>
    </source>
</evidence>
<dbReference type="InterPro" id="IPR025698">
    <property type="entry name" value="2TM_dom"/>
</dbReference>
<keyword evidence="1" id="KW-0812">Transmembrane</keyword>
<organism evidence="3 4">
    <name type="scientific">Nemorincola caseinilytica</name>
    <dbReference type="NCBI Taxonomy" id="2054315"/>
    <lineage>
        <taxon>Bacteria</taxon>
        <taxon>Pseudomonadati</taxon>
        <taxon>Bacteroidota</taxon>
        <taxon>Chitinophagia</taxon>
        <taxon>Chitinophagales</taxon>
        <taxon>Chitinophagaceae</taxon>
        <taxon>Nemorincola</taxon>
    </lineage>
</organism>
<sequence length="82" mass="9509">MPKKIKPTGSQKSMFMIHTVVFVIVTILSCMFYDKGVKGWAYPWHAWTIAAWALCLLGHWCIVYASIEDHGYDVYRQQQGKK</sequence>
<evidence type="ECO:0000259" key="2">
    <source>
        <dbReference type="Pfam" id="PF13239"/>
    </source>
</evidence>
<keyword evidence="1" id="KW-0472">Membrane</keyword>
<keyword evidence="4" id="KW-1185">Reference proteome</keyword>
<feature type="transmembrane region" description="Helical" evidence="1">
    <location>
        <begin position="46"/>
        <end position="67"/>
    </location>
</feature>
<accession>A0ABP8NKX1</accession>
<feature type="domain" description="2TM" evidence="2">
    <location>
        <begin position="11"/>
        <end position="78"/>
    </location>
</feature>
<keyword evidence="1" id="KW-1133">Transmembrane helix</keyword>